<name>A0A1H1XXV3_9ACTN</name>
<feature type="domain" description="DeoR-like transcriptional repressor C-terminal sensor" evidence="3">
    <location>
        <begin position="46"/>
        <end position="186"/>
    </location>
</feature>
<dbReference type="AlphaFoldDB" id="A0A1H1XXV3"/>
<dbReference type="PANTHER" id="PTHR30363:SF4">
    <property type="entry name" value="GLYCEROL-3-PHOSPHATE REGULON REPRESSOR"/>
    <property type="match status" value="1"/>
</dbReference>
<dbReference type="SMART" id="SM01134">
    <property type="entry name" value="DeoRC"/>
    <property type="match status" value="1"/>
</dbReference>
<evidence type="ECO:0000256" key="2">
    <source>
        <dbReference type="SAM" id="MobiDB-lite"/>
    </source>
</evidence>
<dbReference type="PANTHER" id="PTHR30363">
    <property type="entry name" value="HTH-TYPE TRANSCRIPTIONAL REGULATOR SRLR-RELATED"/>
    <property type="match status" value="1"/>
</dbReference>
<dbReference type="InterPro" id="IPR037171">
    <property type="entry name" value="NagB/RpiA_transferase-like"/>
</dbReference>
<proteinExistence type="predicted"/>
<dbReference type="Proteomes" id="UP000199103">
    <property type="component" value="Chromosome I"/>
</dbReference>
<accession>A0A1H1XXV3</accession>
<keyword evidence="1" id="KW-0678">Repressor</keyword>
<feature type="region of interest" description="Disordered" evidence="2">
    <location>
        <begin position="1"/>
        <end position="33"/>
    </location>
</feature>
<organism evidence="4 5">
    <name type="scientific">Microlunatus soli</name>
    <dbReference type="NCBI Taxonomy" id="630515"/>
    <lineage>
        <taxon>Bacteria</taxon>
        <taxon>Bacillati</taxon>
        <taxon>Actinomycetota</taxon>
        <taxon>Actinomycetes</taxon>
        <taxon>Propionibacteriales</taxon>
        <taxon>Propionibacteriaceae</taxon>
        <taxon>Microlunatus</taxon>
    </lineage>
</organism>
<dbReference type="InterPro" id="IPR014036">
    <property type="entry name" value="DeoR-like_C"/>
</dbReference>
<dbReference type="OrthoDB" id="7688673at2"/>
<evidence type="ECO:0000259" key="3">
    <source>
        <dbReference type="Pfam" id="PF00455"/>
    </source>
</evidence>
<dbReference type="Pfam" id="PF00455">
    <property type="entry name" value="DeoRC"/>
    <property type="match status" value="1"/>
</dbReference>
<dbReference type="STRING" id="630515.SAMN04489812_4299"/>
<evidence type="ECO:0000313" key="5">
    <source>
        <dbReference type="Proteomes" id="UP000199103"/>
    </source>
</evidence>
<protein>
    <submittedName>
        <fullName evidence="4">DeoR family transcriptional regulator, fructose operon transcriptional repressor</fullName>
    </submittedName>
</protein>
<evidence type="ECO:0000313" key="4">
    <source>
        <dbReference type="EMBL" id="SDT14070.1"/>
    </source>
</evidence>
<reference evidence="4 5" key="1">
    <citation type="submission" date="2016-10" db="EMBL/GenBank/DDBJ databases">
        <authorList>
            <person name="de Groot N.N."/>
        </authorList>
    </citation>
    <scope>NUCLEOTIDE SEQUENCE [LARGE SCALE GENOMIC DNA]</scope>
    <source>
        <strain evidence="4 5">DSM 21800</strain>
    </source>
</reference>
<gene>
    <name evidence="4" type="ORF">SAMN04489812_4299</name>
</gene>
<sequence>MESVGRLQRVHGGAVPVLTEPDPPRTDGASDYSDLGRRLWGRLPRSGTLLIGTGRPALGLADAISADPPTAAGLTIVTNSLDVAIVLSKIPTIGVYNIGGTVSPQSHGQEGDWALSELDRLRVDVAVVCPAGVDAERGLTDPTPGGAAVNRAETLVGGRVIAMVDAASVGAAAFVQFATIDEIDELAIAGDVAAKLLQHFIDRGIELTVAPADQAEGRPDR</sequence>
<dbReference type="InterPro" id="IPR050313">
    <property type="entry name" value="Carb_Metab_HTH_regulators"/>
</dbReference>
<evidence type="ECO:0000256" key="1">
    <source>
        <dbReference type="ARBA" id="ARBA00022491"/>
    </source>
</evidence>
<dbReference type="EMBL" id="LT629772">
    <property type="protein sequence ID" value="SDT14070.1"/>
    <property type="molecule type" value="Genomic_DNA"/>
</dbReference>
<keyword evidence="5" id="KW-1185">Reference proteome</keyword>
<dbReference type="SUPFAM" id="SSF100950">
    <property type="entry name" value="NagB/RpiA/CoA transferase-like"/>
    <property type="match status" value="1"/>
</dbReference>